<dbReference type="Proteomes" id="UP000663829">
    <property type="component" value="Unassembled WGS sequence"/>
</dbReference>
<keyword evidence="4" id="KW-1185">Reference proteome</keyword>
<name>A0A814DTA0_9BILA</name>
<evidence type="ECO:0000256" key="1">
    <source>
        <dbReference type="SAM" id="MobiDB-lite"/>
    </source>
</evidence>
<gene>
    <name evidence="2" type="ORF">GPM918_LOCUS11671</name>
    <name evidence="3" type="ORF">SRO942_LOCUS11672</name>
</gene>
<protein>
    <submittedName>
        <fullName evidence="2">Uncharacterized protein</fullName>
    </submittedName>
</protein>
<dbReference type="EMBL" id="CAJOBC010002456">
    <property type="protein sequence ID" value="CAF3734119.1"/>
    <property type="molecule type" value="Genomic_DNA"/>
</dbReference>
<dbReference type="EMBL" id="CAJNOQ010002456">
    <property type="protein sequence ID" value="CAF0959358.1"/>
    <property type="molecule type" value="Genomic_DNA"/>
</dbReference>
<sequence length="138" mass="15163">MANRSSSPDFPSLGQDISYEEVEMIQDYKITKTIDKRTGAVISETKKPVGSPYPGNRTRVTKGTRYNISRCAGPSGKPMLHFKLLPNRSKAEDAARSAGKGNTPVHHTAHGSGQRPHFHPADRYGNIIKDGAHYEYPG</sequence>
<dbReference type="OrthoDB" id="9990453at2759"/>
<dbReference type="AlphaFoldDB" id="A0A814DTA0"/>
<proteinExistence type="predicted"/>
<reference evidence="2" key="1">
    <citation type="submission" date="2021-02" db="EMBL/GenBank/DDBJ databases">
        <authorList>
            <person name="Nowell W R."/>
        </authorList>
    </citation>
    <scope>NUCLEOTIDE SEQUENCE</scope>
</reference>
<comment type="caution">
    <text evidence="2">The sequence shown here is derived from an EMBL/GenBank/DDBJ whole genome shotgun (WGS) entry which is preliminary data.</text>
</comment>
<evidence type="ECO:0000313" key="2">
    <source>
        <dbReference type="EMBL" id="CAF0959358.1"/>
    </source>
</evidence>
<accession>A0A814DTA0</accession>
<organism evidence="2 4">
    <name type="scientific">Didymodactylos carnosus</name>
    <dbReference type="NCBI Taxonomy" id="1234261"/>
    <lineage>
        <taxon>Eukaryota</taxon>
        <taxon>Metazoa</taxon>
        <taxon>Spiralia</taxon>
        <taxon>Gnathifera</taxon>
        <taxon>Rotifera</taxon>
        <taxon>Eurotatoria</taxon>
        <taxon>Bdelloidea</taxon>
        <taxon>Philodinida</taxon>
        <taxon>Philodinidae</taxon>
        <taxon>Didymodactylos</taxon>
    </lineage>
</organism>
<evidence type="ECO:0000313" key="3">
    <source>
        <dbReference type="EMBL" id="CAF3734119.1"/>
    </source>
</evidence>
<dbReference type="Proteomes" id="UP000681722">
    <property type="component" value="Unassembled WGS sequence"/>
</dbReference>
<feature type="region of interest" description="Disordered" evidence="1">
    <location>
        <begin position="89"/>
        <end position="124"/>
    </location>
</feature>
<evidence type="ECO:0000313" key="4">
    <source>
        <dbReference type="Proteomes" id="UP000663829"/>
    </source>
</evidence>